<evidence type="ECO:0000313" key="3">
    <source>
        <dbReference type="Proteomes" id="UP000792457"/>
    </source>
</evidence>
<name>A0A8K0PD31_LADFU</name>
<dbReference type="OrthoDB" id="6769926at2759"/>
<dbReference type="Gene3D" id="3.40.220.10">
    <property type="entry name" value="Leucine Aminopeptidase, subunit E, domain 1"/>
    <property type="match status" value="1"/>
</dbReference>
<evidence type="ECO:0000259" key="1">
    <source>
        <dbReference type="Pfam" id="PF22938"/>
    </source>
</evidence>
<proteinExistence type="predicted"/>
<reference evidence="2" key="2">
    <citation type="submission" date="2017-10" db="EMBL/GenBank/DDBJ databases">
        <title>Ladona fulva Genome sequencing and assembly.</title>
        <authorList>
            <person name="Murali S."/>
            <person name="Richards S."/>
            <person name="Bandaranaike D."/>
            <person name="Bellair M."/>
            <person name="Blankenburg K."/>
            <person name="Chao H."/>
            <person name="Dinh H."/>
            <person name="Doddapaneni H."/>
            <person name="Dugan-Rocha S."/>
            <person name="Elkadiri S."/>
            <person name="Gnanaolivu R."/>
            <person name="Hernandez B."/>
            <person name="Skinner E."/>
            <person name="Javaid M."/>
            <person name="Lee S."/>
            <person name="Li M."/>
            <person name="Ming W."/>
            <person name="Munidasa M."/>
            <person name="Muniz J."/>
            <person name="Nguyen L."/>
            <person name="Hughes D."/>
            <person name="Osuji N."/>
            <person name="Pu L.-L."/>
            <person name="Puazo M."/>
            <person name="Qu C."/>
            <person name="Quiroz J."/>
            <person name="Raj R."/>
            <person name="Weissenberger G."/>
            <person name="Xin Y."/>
            <person name="Zou X."/>
            <person name="Han Y."/>
            <person name="Worley K."/>
            <person name="Muzny D."/>
            <person name="Gibbs R."/>
        </authorList>
    </citation>
    <scope>NUCLEOTIDE SEQUENCE</scope>
    <source>
        <strain evidence="2">Sampled in the wild</strain>
    </source>
</reference>
<reference evidence="2" key="1">
    <citation type="submission" date="2013-04" db="EMBL/GenBank/DDBJ databases">
        <authorList>
            <person name="Qu J."/>
            <person name="Murali S.C."/>
            <person name="Bandaranaike D."/>
            <person name="Bellair M."/>
            <person name="Blankenburg K."/>
            <person name="Chao H."/>
            <person name="Dinh H."/>
            <person name="Doddapaneni H."/>
            <person name="Downs B."/>
            <person name="Dugan-Rocha S."/>
            <person name="Elkadiri S."/>
            <person name="Gnanaolivu R.D."/>
            <person name="Hernandez B."/>
            <person name="Javaid M."/>
            <person name="Jayaseelan J.C."/>
            <person name="Lee S."/>
            <person name="Li M."/>
            <person name="Ming W."/>
            <person name="Munidasa M."/>
            <person name="Muniz J."/>
            <person name="Nguyen L."/>
            <person name="Ongeri F."/>
            <person name="Osuji N."/>
            <person name="Pu L.-L."/>
            <person name="Puazo M."/>
            <person name="Qu C."/>
            <person name="Quiroz J."/>
            <person name="Raj R."/>
            <person name="Weissenberger G."/>
            <person name="Xin Y."/>
            <person name="Zou X."/>
            <person name="Han Y."/>
            <person name="Richards S."/>
            <person name="Worley K."/>
            <person name="Muzny D."/>
            <person name="Gibbs R."/>
        </authorList>
    </citation>
    <scope>NUCLEOTIDE SEQUENCE</scope>
    <source>
        <strain evidence="2">Sampled in the wild</strain>
    </source>
</reference>
<dbReference type="InterPro" id="IPR043472">
    <property type="entry name" value="Macro_dom-like"/>
</dbReference>
<feature type="non-terminal residue" evidence="2">
    <location>
        <position position="257"/>
    </location>
</feature>
<evidence type="ECO:0000313" key="2">
    <source>
        <dbReference type="EMBL" id="KAG8240363.1"/>
    </source>
</evidence>
<sequence>MAYPSAVHESTGQTPAKVLFGWELKLPCDLVVQHQTDEDVVGEDYVLTMQKKMDNIHKQVRYQLNIASDRIKGSSTSHQGGWLSRELMKPINLDQRNMTDWKGAYVVKKQINDVIYQVSKLLTGKLKVVHFNRLAPYEEQGDTRERTFVRRIYGSLQGKKFGHLEQLKAHHPDVGKVLKLCDHEMYILHLLTKENGSQKPLYQEMWYMLHRLRDQHMKDNIRKLAILKIGASRDKLNWRDIQNMLVVLLNNIEVEVL</sequence>
<protein>
    <recommendedName>
        <fullName evidence="1">Integrase p58-like C-terminal domain-containing protein</fullName>
    </recommendedName>
</protein>
<dbReference type="InterPro" id="IPR054465">
    <property type="entry name" value="Integrase_p58-like_C"/>
</dbReference>
<keyword evidence="3" id="KW-1185">Reference proteome</keyword>
<dbReference type="EMBL" id="KZ312451">
    <property type="protein sequence ID" value="KAG8240363.1"/>
    <property type="molecule type" value="Genomic_DNA"/>
</dbReference>
<dbReference type="Pfam" id="PF22938">
    <property type="entry name" value="Integrase_p58_C"/>
    <property type="match status" value="1"/>
</dbReference>
<dbReference type="Proteomes" id="UP000792457">
    <property type="component" value="Unassembled WGS sequence"/>
</dbReference>
<dbReference type="SUPFAM" id="SSF52949">
    <property type="entry name" value="Macro domain-like"/>
    <property type="match status" value="1"/>
</dbReference>
<comment type="caution">
    <text evidence="2">The sequence shown here is derived from an EMBL/GenBank/DDBJ whole genome shotgun (WGS) entry which is preliminary data.</text>
</comment>
<gene>
    <name evidence="2" type="ORF">J437_LFUL002504</name>
</gene>
<dbReference type="AlphaFoldDB" id="A0A8K0PD31"/>
<feature type="domain" description="Integrase p58-like C-terminal" evidence="1">
    <location>
        <begin position="105"/>
        <end position="136"/>
    </location>
</feature>
<accession>A0A8K0PD31</accession>
<organism evidence="2 3">
    <name type="scientific">Ladona fulva</name>
    <name type="common">Scarce chaser dragonfly</name>
    <name type="synonym">Libellula fulva</name>
    <dbReference type="NCBI Taxonomy" id="123851"/>
    <lineage>
        <taxon>Eukaryota</taxon>
        <taxon>Metazoa</taxon>
        <taxon>Ecdysozoa</taxon>
        <taxon>Arthropoda</taxon>
        <taxon>Hexapoda</taxon>
        <taxon>Insecta</taxon>
        <taxon>Pterygota</taxon>
        <taxon>Palaeoptera</taxon>
        <taxon>Odonata</taxon>
        <taxon>Epiprocta</taxon>
        <taxon>Anisoptera</taxon>
        <taxon>Libelluloidea</taxon>
        <taxon>Libellulidae</taxon>
        <taxon>Ladona</taxon>
    </lineage>
</organism>